<dbReference type="PANTHER" id="PTHR16189">
    <property type="entry name" value="TRANSMEMBRANE PROTEIN 104-RELATED"/>
    <property type="match status" value="1"/>
</dbReference>
<evidence type="ECO:0000313" key="3">
    <source>
        <dbReference type="EMBL" id="CAK0805144.1"/>
    </source>
</evidence>
<feature type="transmembrane region" description="Helical" evidence="2">
    <location>
        <begin position="376"/>
        <end position="395"/>
    </location>
</feature>
<feature type="compositionally biased region" description="Gly residues" evidence="1">
    <location>
        <begin position="548"/>
        <end position="557"/>
    </location>
</feature>
<feature type="transmembrane region" description="Helical" evidence="2">
    <location>
        <begin position="197"/>
        <end position="216"/>
    </location>
</feature>
<feature type="transmembrane region" description="Helical" evidence="2">
    <location>
        <begin position="228"/>
        <end position="247"/>
    </location>
</feature>
<dbReference type="Proteomes" id="UP001189429">
    <property type="component" value="Unassembled WGS sequence"/>
</dbReference>
<organism evidence="3 4">
    <name type="scientific">Prorocentrum cordatum</name>
    <dbReference type="NCBI Taxonomy" id="2364126"/>
    <lineage>
        <taxon>Eukaryota</taxon>
        <taxon>Sar</taxon>
        <taxon>Alveolata</taxon>
        <taxon>Dinophyceae</taxon>
        <taxon>Prorocentrales</taxon>
        <taxon>Prorocentraceae</taxon>
        <taxon>Prorocentrum</taxon>
    </lineage>
</organism>
<feature type="region of interest" description="Disordered" evidence="1">
    <location>
        <begin position="1"/>
        <end position="25"/>
    </location>
</feature>
<reference evidence="3" key="1">
    <citation type="submission" date="2023-10" db="EMBL/GenBank/DDBJ databases">
        <authorList>
            <person name="Chen Y."/>
            <person name="Shah S."/>
            <person name="Dougan E. K."/>
            <person name="Thang M."/>
            <person name="Chan C."/>
        </authorList>
    </citation>
    <scope>NUCLEOTIDE SEQUENCE [LARGE SCALE GENOMIC DNA]</scope>
</reference>
<evidence type="ECO:0000256" key="1">
    <source>
        <dbReference type="SAM" id="MobiDB-lite"/>
    </source>
</evidence>
<evidence type="ECO:0008006" key="5">
    <source>
        <dbReference type="Google" id="ProtNLM"/>
    </source>
</evidence>
<feature type="region of interest" description="Disordered" evidence="1">
    <location>
        <begin position="474"/>
        <end position="597"/>
    </location>
</feature>
<evidence type="ECO:0000256" key="2">
    <source>
        <dbReference type="SAM" id="Phobius"/>
    </source>
</evidence>
<feature type="transmembrane region" description="Helical" evidence="2">
    <location>
        <begin position="50"/>
        <end position="68"/>
    </location>
</feature>
<feature type="compositionally biased region" description="Basic residues" evidence="1">
    <location>
        <begin position="521"/>
        <end position="534"/>
    </location>
</feature>
<comment type="caution">
    <text evidence="3">The sequence shown here is derived from an EMBL/GenBank/DDBJ whole genome shotgun (WGS) entry which is preliminary data.</text>
</comment>
<keyword evidence="2" id="KW-0812">Transmembrane</keyword>
<proteinExistence type="predicted"/>
<dbReference type="EMBL" id="CAUYUJ010003393">
    <property type="protein sequence ID" value="CAK0805144.1"/>
    <property type="molecule type" value="Genomic_DNA"/>
</dbReference>
<gene>
    <name evidence="3" type="ORF">PCOR1329_LOCUS11757</name>
</gene>
<feature type="transmembrane region" description="Helical" evidence="2">
    <location>
        <begin position="126"/>
        <end position="146"/>
    </location>
</feature>
<sequence length="625" mass="66269">MVGRVRASVARGRHTAREQAPLREQLLSTAGREPLPVAASKKDLYGSKTIGLYGGIMLLINNLAGPTVSLMPSLTQEAGWMAAVTAEVAIAMLAAACGFMILAAMRAIPGNKDLELRVEYIDVVRFYIPGAWAVLVTLSYIGYLVMTLMACIIQTAQVIDYVFTDALGSAYGLQLWPTLQVTSGVSTGSDTPFSDDVFVFSFSFIVVAVVCAPFALKNLDDNITLQWIANIGFSVIVAVWLCFFTSTPEFPMPIPVATSSQFGLVNTLFFNFAMATSVPSWANEKLPDVSASVSFSASLGFVVIIYSAIGIVGAMAFHPYFQTDQDLFSKLNDSGSLPLQATVSLYPVLQNFTSIPVFSIMIRYNLLKLDLFEKRTATLLAVGLPWVLSIFLYTGSGFQDVSNIGGIVFSLLINNVIPVVVYLKSTWKRSIALTVQRCSSAKVSADAASPPSAEVGAGLVVAVAFAEEGRAARRSGDPAGLAAGRAQRGRHGHPVPELGQRGPGLPNVRGVRGRAESRRAGAPRRARRPVRQRLRGALGAEVRRRPGARGGAAGGAAGHPRGRTVHGPGRALEPGAAGGARQAARAAGGGDGRLPQPRRLQCEAGALARLLQSQTPSRCAKIPTG</sequence>
<feature type="transmembrane region" description="Helical" evidence="2">
    <location>
        <begin position="341"/>
        <end position="364"/>
    </location>
</feature>
<feature type="non-terminal residue" evidence="3">
    <location>
        <position position="625"/>
    </location>
</feature>
<feature type="transmembrane region" description="Helical" evidence="2">
    <location>
        <begin position="80"/>
        <end position="105"/>
    </location>
</feature>
<name>A0ABN9QHB5_9DINO</name>
<protein>
    <recommendedName>
        <fullName evidence="5">Amino acid transporter transmembrane domain-containing protein</fullName>
    </recommendedName>
</protein>
<dbReference type="PANTHER" id="PTHR16189:SF3">
    <property type="entry name" value="AMINO ACID TRANSPORTER TRANSMEMBRANE DOMAIN-CONTAINING PROTEIN"/>
    <property type="match status" value="1"/>
</dbReference>
<feature type="transmembrane region" description="Helical" evidence="2">
    <location>
        <begin position="299"/>
        <end position="321"/>
    </location>
</feature>
<feature type="compositionally biased region" description="Low complexity" evidence="1">
    <location>
        <begin position="1"/>
        <end position="10"/>
    </location>
</feature>
<accession>A0ABN9QHB5</accession>
<keyword evidence="2" id="KW-1133">Transmembrane helix</keyword>
<evidence type="ECO:0000313" key="4">
    <source>
        <dbReference type="Proteomes" id="UP001189429"/>
    </source>
</evidence>
<keyword evidence="2" id="KW-0472">Membrane</keyword>
<keyword evidence="4" id="KW-1185">Reference proteome</keyword>
<feature type="transmembrane region" description="Helical" evidence="2">
    <location>
        <begin position="401"/>
        <end position="423"/>
    </location>
</feature>
<feature type="transmembrane region" description="Helical" evidence="2">
    <location>
        <begin position="259"/>
        <end position="278"/>
    </location>
</feature>